<feature type="compositionally biased region" description="Gly residues" evidence="1">
    <location>
        <begin position="32"/>
        <end position="42"/>
    </location>
</feature>
<comment type="caution">
    <text evidence="2">The sequence shown here is derived from an EMBL/GenBank/DDBJ whole genome shotgun (WGS) entry which is preliminary data.</text>
</comment>
<dbReference type="EMBL" id="BQNB010020216">
    <property type="protein sequence ID" value="GJT93577.1"/>
    <property type="molecule type" value="Genomic_DNA"/>
</dbReference>
<gene>
    <name evidence="2" type="ORF">Tco_1082422</name>
</gene>
<reference evidence="2" key="2">
    <citation type="submission" date="2022-01" db="EMBL/GenBank/DDBJ databases">
        <authorList>
            <person name="Yamashiro T."/>
            <person name="Shiraishi A."/>
            <person name="Satake H."/>
            <person name="Nakayama K."/>
        </authorList>
    </citation>
    <scope>NUCLEOTIDE SEQUENCE</scope>
</reference>
<feature type="region of interest" description="Disordered" evidence="1">
    <location>
        <begin position="1"/>
        <end position="48"/>
    </location>
</feature>
<organism evidence="2 3">
    <name type="scientific">Tanacetum coccineum</name>
    <dbReference type="NCBI Taxonomy" id="301880"/>
    <lineage>
        <taxon>Eukaryota</taxon>
        <taxon>Viridiplantae</taxon>
        <taxon>Streptophyta</taxon>
        <taxon>Embryophyta</taxon>
        <taxon>Tracheophyta</taxon>
        <taxon>Spermatophyta</taxon>
        <taxon>Magnoliopsida</taxon>
        <taxon>eudicotyledons</taxon>
        <taxon>Gunneridae</taxon>
        <taxon>Pentapetalae</taxon>
        <taxon>asterids</taxon>
        <taxon>campanulids</taxon>
        <taxon>Asterales</taxon>
        <taxon>Asteraceae</taxon>
        <taxon>Asteroideae</taxon>
        <taxon>Anthemideae</taxon>
        <taxon>Anthemidinae</taxon>
        <taxon>Tanacetum</taxon>
    </lineage>
</organism>
<evidence type="ECO:0000313" key="3">
    <source>
        <dbReference type="Proteomes" id="UP001151760"/>
    </source>
</evidence>
<protein>
    <submittedName>
        <fullName evidence="2">Uncharacterized protein</fullName>
    </submittedName>
</protein>
<name>A0ABQ5I2I1_9ASTR</name>
<keyword evidence="3" id="KW-1185">Reference proteome</keyword>
<dbReference type="Proteomes" id="UP001151760">
    <property type="component" value="Unassembled WGS sequence"/>
</dbReference>
<evidence type="ECO:0000256" key="1">
    <source>
        <dbReference type="SAM" id="MobiDB-lite"/>
    </source>
</evidence>
<accession>A0ABQ5I2I1</accession>
<evidence type="ECO:0000313" key="2">
    <source>
        <dbReference type="EMBL" id="GJT93577.1"/>
    </source>
</evidence>
<sequence length="120" mass="12825">MFSADSPSNGKGKVEVGKSRSKKRKNKADGVRAGGGAGGGTEADGTHAVQRQGGCGAVQRQEENGDEVERFPLCTCCHRKWHLSVVSFSPLHHLGRTVGAVREKWVGGTYSYSEEEGYGM</sequence>
<proteinExistence type="predicted"/>
<reference evidence="2" key="1">
    <citation type="journal article" date="2022" name="Int. J. Mol. Sci.">
        <title>Draft Genome of Tanacetum Coccineum: Genomic Comparison of Closely Related Tanacetum-Family Plants.</title>
        <authorList>
            <person name="Yamashiro T."/>
            <person name="Shiraishi A."/>
            <person name="Nakayama K."/>
            <person name="Satake H."/>
        </authorList>
    </citation>
    <scope>NUCLEOTIDE SEQUENCE</scope>
</reference>